<reference evidence="5 6" key="1">
    <citation type="journal article" date="2015" name="Sci. Rep.">
        <title>The power of single molecule real-time sequencing technology in the de novo assembly of a eukaryotic genome.</title>
        <authorList>
            <person name="Sakai H."/>
            <person name="Naito K."/>
            <person name="Ogiso-Tanaka E."/>
            <person name="Takahashi Y."/>
            <person name="Iseki K."/>
            <person name="Muto C."/>
            <person name="Satou K."/>
            <person name="Teruya K."/>
            <person name="Shiroma A."/>
            <person name="Shimoji M."/>
            <person name="Hirano T."/>
            <person name="Itoh T."/>
            <person name="Kaga A."/>
            <person name="Tomooka N."/>
        </authorList>
    </citation>
    <scope>NUCLEOTIDE SEQUENCE [LARGE SCALE GENOMIC DNA]</scope>
    <source>
        <strain evidence="6">cv. Shumari</strain>
    </source>
</reference>
<dbReference type="HAMAP" id="MF_00358">
    <property type="entry name" value="Ribosomal_bS21"/>
    <property type="match status" value="1"/>
</dbReference>
<sequence length="226" mass="25734">MVSSKQSINFARIYFVCFAITNFSRKAQHRKAMDPCGTQNPSPVYILTLGKLNPYLYSAMAVSTMFHSFALPCHLRLPKTFSCASPMATTATASPRAIGSDCGVSIKGLLYPALSCSNTLYFKSAYNVQIVVGDDEPEDRIVYRFKKEVLKAGVLQECRHRRFFENKHDKIKRKARQASRRNRKRKPRSRTLAENKHDSEKKKDADDDDDTGIDNWELPEVDIPYT</sequence>
<dbReference type="InterPro" id="IPR001911">
    <property type="entry name" value="Ribosomal_bS21"/>
</dbReference>
<dbReference type="GO" id="GO:0006412">
    <property type="term" value="P:translation"/>
    <property type="evidence" value="ECO:0007669"/>
    <property type="project" value="InterPro"/>
</dbReference>
<dbReference type="GO" id="GO:0005840">
    <property type="term" value="C:ribosome"/>
    <property type="evidence" value="ECO:0007669"/>
    <property type="project" value="UniProtKB-KW"/>
</dbReference>
<evidence type="ECO:0000313" key="6">
    <source>
        <dbReference type="Proteomes" id="UP000291084"/>
    </source>
</evidence>
<evidence type="ECO:0000256" key="2">
    <source>
        <dbReference type="ARBA" id="ARBA00022980"/>
    </source>
</evidence>
<evidence type="ECO:0000256" key="4">
    <source>
        <dbReference type="SAM" id="MobiDB-lite"/>
    </source>
</evidence>
<keyword evidence="2" id="KW-0689">Ribosomal protein</keyword>
<organism evidence="5 6">
    <name type="scientific">Vigna angularis var. angularis</name>
    <dbReference type="NCBI Taxonomy" id="157739"/>
    <lineage>
        <taxon>Eukaryota</taxon>
        <taxon>Viridiplantae</taxon>
        <taxon>Streptophyta</taxon>
        <taxon>Embryophyta</taxon>
        <taxon>Tracheophyta</taxon>
        <taxon>Spermatophyta</taxon>
        <taxon>Magnoliopsida</taxon>
        <taxon>eudicotyledons</taxon>
        <taxon>Gunneridae</taxon>
        <taxon>Pentapetalae</taxon>
        <taxon>rosids</taxon>
        <taxon>fabids</taxon>
        <taxon>Fabales</taxon>
        <taxon>Fabaceae</taxon>
        <taxon>Papilionoideae</taxon>
        <taxon>50 kb inversion clade</taxon>
        <taxon>NPAAA clade</taxon>
        <taxon>indigoferoid/millettioid clade</taxon>
        <taxon>Phaseoleae</taxon>
        <taxon>Vigna</taxon>
    </lineage>
</organism>
<gene>
    <name evidence="5" type="primary">Vigan.01G394300</name>
    <name evidence="5" type="ORF">VIGAN_01394300</name>
</gene>
<feature type="compositionally biased region" description="Basic and acidic residues" evidence="4">
    <location>
        <begin position="191"/>
        <end position="205"/>
    </location>
</feature>
<dbReference type="OrthoDB" id="785538at2759"/>
<dbReference type="AlphaFoldDB" id="A0A0S3R5U0"/>
<dbReference type="PANTHER" id="PTHR21109:SF12">
    <property type="entry name" value="RIBOSOMAL PROTEIN S21-RELATED"/>
    <property type="match status" value="1"/>
</dbReference>
<comment type="similarity">
    <text evidence="1">Belongs to the bacterial ribosomal protein bS21 family.</text>
</comment>
<dbReference type="GO" id="GO:1990904">
    <property type="term" value="C:ribonucleoprotein complex"/>
    <property type="evidence" value="ECO:0007669"/>
    <property type="project" value="UniProtKB-KW"/>
</dbReference>
<dbReference type="Proteomes" id="UP000291084">
    <property type="component" value="Chromosome 1"/>
</dbReference>
<accession>A0A0S3R5U0</accession>
<feature type="compositionally biased region" description="Basic residues" evidence="4">
    <location>
        <begin position="169"/>
        <end position="189"/>
    </location>
</feature>
<protein>
    <recommendedName>
        <fullName evidence="7">30S ribosomal protein S21, chloroplastic</fullName>
    </recommendedName>
</protein>
<dbReference type="Gene3D" id="1.20.5.1150">
    <property type="entry name" value="Ribosomal protein S8"/>
    <property type="match status" value="1"/>
</dbReference>
<keyword evidence="3" id="KW-0687">Ribonucleoprotein</keyword>
<evidence type="ECO:0008006" key="7">
    <source>
        <dbReference type="Google" id="ProtNLM"/>
    </source>
</evidence>
<dbReference type="Pfam" id="PF01165">
    <property type="entry name" value="Ribosomal_S21"/>
    <property type="match status" value="1"/>
</dbReference>
<name>A0A0S3R5U0_PHAAN</name>
<dbReference type="EMBL" id="AP015034">
    <property type="protein sequence ID" value="BAT75993.1"/>
    <property type="molecule type" value="Genomic_DNA"/>
</dbReference>
<dbReference type="InterPro" id="IPR038380">
    <property type="entry name" value="Ribosomal_bS21_sf"/>
</dbReference>
<evidence type="ECO:0000256" key="3">
    <source>
        <dbReference type="ARBA" id="ARBA00023274"/>
    </source>
</evidence>
<feature type="compositionally biased region" description="Acidic residues" evidence="4">
    <location>
        <begin position="206"/>
        <end position="220"/>
    </location>
</feature>
<proteinExistence type="inferred from homology"/>
<dbReference type="PANTHER" id="PTHR21109">
    <property type="entry name" value="MITOCHONDRIAL 28S RIBOSOMAL PROTEIN S21"/>
    <property type="match status" value="1"/>
</dbReference>
<feature type="region of interest" description="Disordered" evidence="4">
    <location>
        <begin position="169"/>
        <end position="226"/>
    </location>
</feature>
<dbReference type="GO" id="GO:0003735">
    <property type="term" value="F:structural constituent of ribosome"/>
    <property type="evidence" value="ECO:0007669"/>
    <property type="project" value="InterPro"/>
</dbReference>
<evidence type="ECO:0000313" key="5">
    <source>
        <dbReference type="EMBL" id="BAT75993.1"/>
    </source>
</evidence>
<evidence type="ECO:0000256" key="1">
    <source>
        <dbReference type="ARBA" id="ARBA00006640"/>
    </source>
</evidence>
<keyword evidence="6" id="KW-1185">Reference proteome</keyword>
<dbReference type="NCBIfam" id="TIGR00030">
    <property type="entry name" value="S21p"/>
    <property type="match status" value="1"/>
</dbReference>